<dbReference type="PRINTS" id="PR00081">
    <property type="entry name" value="GDHRDH"/>
</dbReference>
<dbReference type="SUPFAM" id="SSF51735">
    <property type="entry name" value="NAD(P)-binding Rossmann-fold domains"/>
    <property type="match status" value="1"/>
</dbReference>
<dbReference type="InterPro" id="IPR036291">
    <property type="entry name" value="NAD(P)-bd_dom_sf"/>
</dbReference>
<name>F2TTB1_AJEDA</name>
<dbReference type="HOGENOM" id="CLU_010194_1_1_1"/>
<evidence type="ECO:0000256" key="2">
    <source>
        <dbReference type="ARBA" id="ARBA00022857"/>
    </source>
</evidence>
<dbReference type="Pfam" id="PF00106">
    <property type="entry name" value="adh_short"/>
    <property type="match status" value="1"/>
</dbReference>
<dbReference type="InterPro" id="IPR020904">
    <property type="entry name" value="Sc_DH/Rdtase_CS"/>
</dbReference>
<dbReference type="PROSITE" id="PS00061">
    <property type="entry name" value="ADH_SHORT"/>
    <property type="match status" value="1"/>
</dbReference>
<dbReference type="FunFam" id="3.40.50.720:FF:000398">
    <property type="entry name" value="Probable 2-deoxy-D-gluconate 3-dehydrogenase"/>
    <property type="match status" value="1"/>
</dbReference>
<dbReference type="EMBL" id="GG749550">
    <property type="protein sequence ID" value="EGE86474.1"/>
    <property type="molecule type" value="Genomic_DNA"/>
</dbReference>
<dbReference type="OrthoDB" id="294295at2759"/>
<dbReference type="PANTHER" id="PTHR42760:SF5">
    <property type="entry name" value="2-DEHYDRO-3-DEOXY-D-GLUCONATE 5-DEHYDROGENASE"/>
    <property type="match status" value="1"/>
</dbReference>
<evidence type="ECO:0000259" key="6">
    <source>
        <dbReference type="SMART" id="SM00822"/>
    </source>
</evidence>
<protein>
    <submittedName>
        <fullName evidence="7">2-deoxy-D-gluconate 3-dehydrogenase</fullName>
    </submittedName>
</protein>
<keyword evidence="3" id="KW-0560">Oxidoreductase</keyword>
<dbReference type="PRINTS" id="PR00080">
    <property type="entry name" value="SDRFAMILY"/>
</dbReference>
<comment type="similarity">
    <text evidence="1 4">Belongs to the short-chain dehydrogenases/reductases (SDR) family.</text>
</comment>
<dbReference type="AlphaFoldDB" id="F2TTB1"/>
<dbReference type="GO" id="GO:0016616">
    <property type="term" value="F:oxidoreductase activity, acting on the CH-OH group of donors, NAD or NADP as acceptor"/>
    <property type="evidence" value="ECO:0007669"/>
    <property type="project" value="TreeGrafter"/>
</dbReference>
<keyword evidence="2" id="KW-0521">NADP</keyword>
<dbReference type="SMART" id="SM00822">
    <property type="entry name" value="PKS_KR"/>
    <property type="match status" value="1"/>
</dbReference>
<gene>
    <name evidence="7" type="ORF">BDDG_09419</name>
</gene>
<dbReference type="Gene3D" id="3.40.50.720">
    <property type="entry name" value="NAD(P)-binding Rossmann-like Domain"/>
    <property type="match status" value="1"/>
</dbReference>
<feature type="region of interest" description="Disordered" evidence="5">
    <location>
        <begin position="1"/>
        <end position="29"/>
    </location>
</feature>
<evidence type="ECO:0000313" key="7">
    <source>
        <dbReference type="EMBL" id="EGE86474.1"/>
    </source>
</evidence>
<feature type="compositionally biased region" description="Polar residues" evidence="5">
    <location>
        <begin position="1"/>
        <end position="10"/>
    </location>
</feature>
<reference evidence="7" key="1">
    <citation type="submission" date="2010-03" db="EMBL/GenBank/DDBJ databases">
        <title>Annotation of Blastomyces dermatitidis strain ATCC 18188.</title>
        <authorList>
            <consortium name="The Broad Institute Genome Sequencing Platform"/>
            <consortium name="Broad Institute Genome Sequencing Center for Infectious Disease."/>
            <person name="Cuomo C."/>
            <person name="Klein B."/>
            <person name="Sullivan T."/>
            <person name="Heitman J."/>
            <person name="Young S."/>
            <person name="Zeng Q."/>
            <person name="Gargeya S."/>
            <person name="Alvarado L."/>
            <person name="Berlin A.M."/>
            <person name="Chapman S.B."/>
            <person name="Chen Z."/>
            <person name="Freedman E."/>
            <person name="Gellesch M."/>
            <person name="Goldberg J."/>
            <person name="Griggs A."/>
            <person name="Gujja S."/>
            <person name="Heilman E."/>
            <person name="Heiman D."/>
            <person name="Howarth C."/>
            <person name="Mehta T."/>
            <person name="Neiman D."/>
            <person name="Pearson M."/>
            <person name="Roberts A."/>
            <person name="Saif S."/>
            <person name="Shea T."/>
            <person name="Shenoy N."/>
            <person name="Sisk P."/>
            <person name="Stolte C."/>
            <person name="Sykes S."/>
            <person name="White J."/>
            <person name="Yandava C."/>
            <person name="Haas B."/>
            <person name="Nusbaum C."/>
            <person name="Birren B."/>
        </authorList>
    </citation>
    <scope>NUCLEOTIDE SEQUENCE</scope>
    <source>
        <strain evidence="7">ATCC 18188</strain>
    </source>
</reference>
<dbReference type="InterPro" id="IPR002347">
    <property type="entry name" value="SDR_fam"/>
</dbReference>
<dbReference type="Proteomes" id="UP000007802">
    <property type="component" value="Unassembled WGS sequence"/>
</dbReference>
<feature type="compositionally biased region" description="Low complexity" evidence="5">
    <location>
        <begin position="11"/>
        <end position="24"/>
    </location>
</feature>
<sequence>MSHSSTSDPAQQQPQQQQEQQQQQSETGPCLPSAGAVFSLFSLAGKTAMVTGGTRGLGRAMALALAEAGADIILVQRDEKDTSTRDEIISRTGRKASIHVADLADQDSVKGIMPAIVEERRNVDILLNCAGVQRRHPSESFPDDDWNEVLQVNLTSVFTLCREFGAYLLSRDASSFQSARRGTIINVASLLSFQGGITVPAYASSKGGVAQLTKALSNEWMSKGISVNAIAPGYIDTEMNTALMNNPERSSAILSRIPAGRWGTPEDFKGVVVFWPVKPVVMYLGKSSAPMAAGWDARESSSCLPLNSQR</sequence>
<proteinExistence type="inferred from homology"/>
<evidence type="ECO:0000256" key="3">
    <source>
        <dbReference type="ARBA" id="ARBA00023002"/>
    </source>
</evidence>
<feature type="domain" description="Ketoreductase" evidence="6">
    <location>
        <begin position="46"/>
        <end position="194"/>
    </location>
</feature>
<evidence type="ECO:0000256" key="5">
    <source>
        <dbReference type="SAM" id="MobiDB-lite"/>
    </source>
</evidence>
<organism evidence="7">
    <name type="scientific">Ajellomyces dermatitidis (strain ATCC 18188 / CBS 674.68)</name>
    <name type="common">Blastomyces dermatitidis</name>
    <dbReference type="NCBI Taxonomy" id="653446"/>
    <lineage>
        <taxon>Eukaryota</taxon>
        <taxon>Fungi</taxon>
        <taxon>Dikarya</taxon>
        <taxon>Ascomycota</taxon>
        <taxon>Pezizomycotina</taxon>
        <taxon>Eurotiomycetes</taxon>
        <taxon>Eurotiomycetidae</taxon>
        <taxon>Onygenales</taxon>
        <taxon>Ajellomycetaceae</taxon>
        <taxon>Blastomyces</taxon>
    </lineage>
</organism>
<evidence type="ECO:0000256" key="1">
    <source>
        <dbReference type="ARBA" id="ARBA00006484"/>
    </source>
</evidence>
<evidence type="ECO:0000256" key="4">
    <source>
        <dbReference type="RuleBase" id="RU000363"/>
    </source>
</evidence>
<dbReference type="InterPro" id="IPR057326">
    <property type="entry name" value="KR_dom"/>
</dbReference>
<dbReference type="PANTHER" id="PTHR42760">
    <property type="entry name" value="SHORT-CHAIN DEHYDROGENASES/REDUCTASES FAMILY MEMBER"/>
    <property type="match status" value="1"/>
</dbReference>
<accession>F2TTB1</accession>